<keyword evidence="4" id="KW-1185">Reference proteome</keyword>
<sequence length="120" mass="13090">MSIPSPSTLSSAPSLFVPDSDLQIRTTIVFGAFGTFLAALGIILSGLTLRVMYHTHKTRNDIENSLRPNNEIQMNRMSNYGSTREGENRIDQDNIEEDDDGSRSNANTEPSAIGGAEEDS</sequence>
<dbReference type="Proteomes" id="UP000799291">
    <property type="component" value="Unassembled WGS sequence"/>
</dbReference>
<keyword evidence="2" id="KW-1133">Transmembrane helix</keyword>
<feature type="region of interest" description="Disordered" evidence="1">
    <location>
        <begin position="58"/>
        <end position="120"/>
    </location>
</feature>
<gene>
    <name evidence="3" type="ORF">K458DRAFT_400773</name>
</gene>
<keyword evidence="2" id="KW-0472">Membrane</keyword>
<feature type="transmembrane region" description="Helical" evidence="2">
    <location>
        <begin position="28"/>
        <end position="49"/>
    </location>
</feature>
<evidence type="ECO:0000256" key="2">
    <source>
        <dbReference type="SAM" id="Phobius"/>
    </source>
</evidence>
<reference evidence="3" key="1">
    <citation type="journal article" date="2020" name="Stud. Mycol.">
        <title>101 Dothideomycetes genomes: a test case for predicting lifestyles and emergence of pathogens.</title>
        <authorList>
            <person name="Haridas S."/>
            <person name="Albert R."/>
            <person name="Binder M."/>
            <person name="Bloem J."/>
            <person name="Labutti K."/>
            <person name="Salamov A."/>
            <person name="Andreopoulos B."/>
            <person name="Baker S."/>
            <person name="Barry K."/>
            <person name="Bills G."/>
            <person name="Bluhm B."/>
            <person name="Cannon C."/>
            <person name="Castanera R."/>
            <person name="Culley D."/>
            <person name="Daum C."/>
            <person name="Ezra D."/>
            <person name="Gonzalez J."/>
            <person name="Henrissat B."/>
            <person name="Kuo A."/>
            <person name="Liang C."/>
            <person name="Lipzen A."/>
            <person name="Lutzoni F."/>
            <person name="Magnuson J."/>
            <person name="Mondo S."/>
            <person name="Nolan M."/>
            <person name="Ohm R."/>
            <person name="Pangilinan J."/>
            <person name="Park H.-J."/>
            <person name="Ramirez L."/>
            <person name="Alfaro M."/>
            <person name="Sun H."/>
            <person name="Tritt A."/>
            <person name="Yoshinaga Y."/>
            <person name="Zwiers L.-H."/>
            <person name="Turgeon B."/>
            <person name="Goodwin S."/>
            <person name="Spatafora J."/>
            <person name="Crous P."/>
            <person name="Grigoriev I."/>
        </authorList>
    </citation>
    <scope>NUCLEOTIDE SEQUENCE</scope>
    <source>
        <strain evidence="3">CBS 122367</strain>
    </source>
</reference>
<name>A0A6G1JEG6_9PLEO</name>
<evidence type="ECO:0000313" key="3">
    <source>
        <dbReference type="EMBL" id="KAF2688620.1"/>
    </source>
</evidence>
<dbReference type="AlphaFoldDB" id="A0A6G1JEG6"/>
<organism evidence="3 4">
    <name type="scientific">Lentithecium fluviatile CBS 122367</name>
    <dbReference type="NCBI Taxonomy" id="1168545"/>
    <lineage>
        <taxon>Eukaryota</taxon>
        <taxon>Fungi</taxon>
        <taxon>Dikarya</taxon>
        <taxon>Ascomycota</taxon>
        <taxon>Pezizomycotina</taxon>
        <taxon>Dothideomycetes</taxon>
        <taxon>Pleosporomycetidae</taxon>
        <taxon>Pleosporales</taxon>
        <taxon>Massarineae</taxon>
        <taxon>Lentitheciaceae</taxon>
        <taxon>Lentithecium</taxon>
    </lineage>
</organism>
<proteinExistence type="predicted"/>
<dbReference type="OrthoDB" id="10557351at2759"/>
<evidence type="ECO:0000256" key="1">
    <source>
        <dbReference type="SAM" id="MobiDB-lite"/>
    </source>
</evidence>
<feature type="compositionally biased region" description="Polar residues" evidence="1">
    <location>
        <begin position="66"/>
        <end position="82"/>
    </location>
</feature>
<keyword evidence="2" id="KW-0812">Transmembrane</keyword>
<evidence type="ECO:0000313" key="4">
    <source>
        <dbReference type="Proteomes" id="UP000799291"/>
    </source>
</evidence>
<dbReference type="EMBL" id="MU005573">
    <property type="protein sequence ID" value="KAF2688620.1"/>
    <property type="molecule type" value="Genomic_DNA"/>
</dbReference>
<protein>
    <submittedName>
        <fullName evidence="3">Uncharacterized protein</fullName>
    </submittedName>
</protein>
<accession>A0A6G1JEG6</accession>